<dbReference type="GO" id="GO:0008107">
    <property type="term" value="F:galactoside 2-alpha-L-fucosyltransferase activity"/>
    <property type="evidence" value="ECO:0007669"/>
    <property type="project" value="InterPro"/>
</dbReference>
<dbReference type="Proteomes" id="UP000186002">
    <property type="component" value="Unassembled WGS sequence"/>
</dbReference>
<organism evidence="3 4">
    <name type="scientific">Roseibium suaedae</name>
    <dbReference type="NCBI Taxonomy" id="735517"/>
    <lineage>
        <taxon>Bacteria</taxon>
        <taxon>Pseudomonadati</taxon>
        <taxon>Pseudomonadota</taxon>
        <taxon>Alphaproteobacteria</taxon>
        <taxon>Hyphomicrobiales</taxon>
        <taxon>Stappiaceae</taxon>
        <taxon>Roseibium</taxon>
    </lineage>
</organism>
<accession>A0A1M7PCH5</accession>
<keyword evidence="4" id="KW-1185">Reference proteome</keyword>
<dbReference type="OrthoDB" id="9794601at2"/>
<evidence type="ECO:0000313" key="4">
    <source>
        <dbReference type="Proteomes" id="UP000186002"/>
    </source>
</evidence>
<name>A0A1M7PCH5_9HYPH</name>
<gene>
    <name evidence="3" type="ORF">SAMN05444272_4289</name>
</gene>
<evidence type="ECO:0000256" key="2">
    <source>
        <dbReference type="ARBA" id="ARBA00022679"/>
    </source>
</evidence>
<dbReference type="PANTHER" id="PTHR11927:SF9">
    <property type="entry name" value="L-FUCOSYLTRANSFERASE"/>
    <property type="match status" value="1"/>
</dbReference>
<dbReference type="RefSeq" id="WP_073015421.1">
    <property type="nucleotide sequence ID" value="NZ_FRBW01000007.1"/>
</dbReference>
<keyword evidence="1" id="KW-0328">Glycosyltransferase</keyword>
<dbReference type="InterPro" id="IPR002516">
    <property type="entry name" value="Glyco_trans_11"/>
</dbReference>
<dbReference type="CDD" id="cd11301">
    <property type="entry name" value="Fut1_Fut2_like"/>
    <property type="match status" value="1"/>
</dbReference>
<sequence>MFKSILEIVLGKFSVIHINGGLGNQLFQYAMGRKFALENDVDLYLDLMEFERKKKKSRKGPGGRDFNLSKFRIVAEPCDQVVLTRTLFPANKFGKKALKLRERHSSYRRRLVLENVSEGLPNLENAALPLYLSGYFQNYRVPFAIREHLLEELSLKEQFAPSGAHLARIQNEQSVSVHIRRGDYLTSNLPDEFGVLSVDYYLSAMELVRQRLEKPSFFVFCEDVDWAQDVLGGFSDVTIMDPQAPEHDMAIMSYCRHQIIANSSFSWWGAFLNRNLGQIVIGPSTWFRNGSIPIDVILHPNWIRHMPENGRLFT</sequence>
<dbReference type="EMBL" id="FRBW01000007">
    <property type="protein sequence ID" value="SHN14619.1"/>
    <property type="molecule type" value="Genomic_DNA"/>
</dbReference>
<protein>
    <submittedName>
        <fullName evidence="3">Glycosyl transferase family 11</fullName>
    </submittedName>
</protein>
<dbReference type="GO" id="GO:0005975">
    <property type="term" value="P:carbohydrate metabolic process"/>
    <property type="evidence" value="ECO:0007669"/>
    <property type="project" value="InterPro"/>
</dbReference>
<dbReference type="PANTHER" id="PTHR11927">
    <property type="entry name" value="GALACTOSIDE 2-L-FUCOSYLTRANSFERASE"/>
    <property type="match status" value="1"/>
</dbReference>
<proteinExistence type="predicted"/>
<dbReference type="GO" id="GO:0016020">
    <property type="term" value="C:membrane"/>
    <property type="evidence" value="ECO:0007669"/>
    <property type="project" value="InterPro"/>
</dbReference>
<reference evidence="3 4" key="1">
    <citation type="submission" date="2016-11" db="EMBL/GenBank/DDBJ databases">
        <authorList>
            <person name="Jaros S."/>
            <person name="Januszkiewicz K."/>
            <person name="Wedrychowicz H."/>
        </authorList>
    </citation>
    <scope>NUCLEOTIDE SEQUENCE [LARGE SCALE GENOMIC DNA]</scope>
    <source>
        <strain evidence="3 4">DSM 22153</strain>
    </source>
</reference>
<dbReference type="AlphaFoldDB" id="A0A1M7PCH5"/>
<evidence type="ECO:0000313" key="3">
    <source>
        <dbReference type="EMBL" id="SHN14619.1"/>
    </source>
</evidence>
<evidence type="ECO:0000256" key="1">
    <source>
        <dbReference type="ARBA" id="ARBA00022676"/>
    </source>
</evidence>
<keyword evidence="2 3" id="KW-0808">Transferase</keyword>
<dbReference type="Pfam" id="PF01531">
    <property type="entry name" value="Glyco_transf_11"/>
    <property type="match status" value="1"/>
</dbReference>
<dbReference type="STRING" id="735517.SAMN05444272_4289"/>